<proteinExistence type="predicted"/>
<comment type="caution">
    <text evidence="2">The sequence shown here is derived from an EMBL/GenBank/DDBJ whole genome shotgun (WGS) entry which is preliminary data.</text>
</comment>
<dbReference type="AlphaFoldDB" id="A0A4R8G075"/>
<sequence length="108" mass="11969">MQQILFREAFIRRLSRYRVTVPRGSEATGVSKGILKKLKQRGVAPTKVEPTEAETAVKIARCFGKTVEQFLDNADSPKAEALPGKIGRFGDTGKERLDGLPARRRRSG</sequence>
<name>A0A4R8G075_9RHOB</name>
<dbReference type="EMBL" id="SOEB01000005">
    <property type="protein sequence ID" value="TDX31369.1"/>
    <property type="molecule type" value="Genomic_DNA"/>
</dbReference>
<evidence type="ECO:0000256" key="1">
    <source>
        <dbReference type="SAM" id="MobiDB-lite"/>
    </source>
</evidence>
<dbReference type="RefSeq" id="WP_134077458.1">
    <property type="nucleotide sequence ID" value="NZ_SOEB01000005.1"/>
</dbReference>
<accession>A0A4R8G075</accession>
<evidence type="ECO:0000313" key="3">
    <source>
        <dbReference type="Proteomes" id="UP000295484"/>
    </source>
</evidence>
<protein>
    <submittedName>
        <fullName evidence="2">Uncharacterized protein</fullName>
    </submittedName>
</protein>
<gene>
    <name evidence="2" type="ORF">EV657_105218</name>
</gene>
<feature type="region of interest" description="Disordered" evidence="1">
    <location>
        <begin position="82"/>
        <end position="108"/>
    </location>
</feature>
<evidence type="ECO:0000313" key="2">
    <source>
        <dbReference type="EMBL" id="TDX31369.1"/>
    </source>
</evidence>
<organism evidence="2 3">
    <name type="scientific">Rhodovulum visakhapatnamense</name>
    <dbReference type="NCBI Taxonomy" id="364297"/>
    <lineage>
        <taxon>Bacteria</taxon>
        <taxon>Pseudomonadati</taxon>
        <taxon>Pseudomonadota</taxon>
        <taxon>Alphaproteobacteria</taxon>
        <taxon>Rhodobacterales</taxon>
        <taxon>Paracoccaceae</taxon>
        <taxon>Rhodovulum</taxon>
    </lineage>
</organism>
<dbReference type="Proteomes" id="UP000295484">
    <property type="component" value="Unassembled WGS sequence"/>
</dbReference>
<reference evidence="2 3" key="1">
    <citation type="submission" date="2019-03" db="EMBL/GenBank/DDBJ databases">
        <title>Genomic Encyclopedia of Type Strains, Phase IV (KMG-IV): sequencing the most valuable type-strain genomes for metagenomic binning, comparative biology and taxonomic classification.</title>
        <authorList>
            <person name="Goeker M."/>
        </authorList>
    </citation>
    <scope>NUCLEOTIDE SEQUENCE [LARGE SCALE GENOMIC DNA]</scope>
    <source>
        <strain evidence="2 3">JA181</strain>
    </source>
</reference>